<dbReference type="Pfam" id="PF03466">
    <property type="entry name" value="LysR_substrate"/>
    <property type="match status" value="1"/>
</dbReference>
<dbReference type="PRINTS" id="PR00039">
    <property type="entry name" value="HTHLYSR"/>
</dbReference>
<reference evidence="6" key="1">
    <citation type="submission" date="2019-12" db="EMBL/GenBank/DDBJ databases">
        <authorList>
            <person name="Cremers G."/>
        </authorList>
    </citation>
    <scope>NUCLEOTIDE SEQUENCE</scope>
    <source>
        <strain evidence="6">Vvax</strain>
    </source>
</reference>
<protein>
    <submittedName>
        <fullName evidence="6">HTH-type transcriptional regulator PgrR</fullName>
    </submittedName>
</protein>
<accession>A0A679JB78</accession>
<dbReference type="GO" id="GO:0003700">
    <property type="term" value="F:DNA-binding transcription factor activity"/>
    <property type="evidence" value="ECO:0007669"/>
    <property type="project" value="InterPro"/>
</dbReference>
<sequence>MPNTRKTAGKAGLSELNAVVSVSTHRSFRRAAAELGMSPSSLSHAIAALEQRMGVRLFNRTTRSVALSEAGEQFLARVAPALREISEAMEATNEFRDTPTGTLRLNASEAAAQMVLGPMVLEFMRRYPDMRVDIVTEGRFIDIVAQGFDAGIRSADSVPEDMIAVPCTPPLRFAAVASPAYFAGRRKPRTPADLAAHDCIRTRFASGGLYKWDFAKKGKRVAIDAEGPLTLDNHHLMIAAALEGAGIAWISEYEAAPHIAQGRLVEVLKDWSPAFPGQCIYYPGHRHVPAGLRAFLAVVREVVARESSRK</sequence>
<evidence type="ECO:0000256" key="3">
    <source>
        <dbReference type="ARBA" id="ARBA00023125"/>
    </source>
</evidence>
<name>A0A679JB78_VARPD</name>
<keyword evidence="3" id="KW-0238">DNA-binding</keyword>
<dbReference type="Gene3D" id="3.40.190.290">
    <property type="match status" value="1"/>
</dbReference>
<dbReference type="InterPro" id="IPR005119">
    <property type="entry name" value="LysR_subst-bd"/>
</dbReference>
<dbReference type="Gene3D" id="1.10.10.10">
    <property type="entry name" value="Winged helix-like DNA-binding domain superfamily/Winged helix DNA-binding domain"/>
    <property type="match status" value="1"/>
</dbReference>
<evidence type="ECO:0000259" key="5">
    <source>
        <dbReference type="PROSITE" id="PS50931"/>
    </source>
</evidence>
<dbReference type="EMBL" id="LR743508">
    <property type="protein sequence ID" value="CAA2110173.1"/>
    <property type="molecule type" value="Genomic_DNA"/>
</dbReference>
<dbReference type="RefSeq" id="WP_339094512.1">
    <property type="nucleotide sequence ID" value="NZ_LR743508.1"/>
</dbReference>
<dbReference type="GO" id="GO:0006351">
    <property type="term" value="P:DNA-templated transcription"/>
    <property type="evidence" value="ECO:0007669"/>
    <property type="project" value="TreeGrafter"/>
</dbReference>
<dbReference type="PANTHER" id="PTHR30537">
    <property type="entry name" value="HTH-TYPE TRANSCRIPTIONAL REGULATOR"/>
    <property type="match status" value="1"/>
</dbReference>
<dbReference type="FunFam" id="1.10.10.10:FF:000001">
    <property type="entry name" value="LysR family transcriptional regulator"/>
    <property type="match status" value="1"/>
</dbReference>
<dbReference type="PROSITE" id="PS50931">
    <property type="entry name" value="HTH_LYSR"/>
    <property type="match status" value="1"/>
</dbReference>
<dbReference type="PANTHER" id="PTHR30537:SF1">
    <property type="entry name" value="HTH-TYPE TRANSCRIPTIONAL REGULATOR PGRR"/>
    <property type="match status" value="1"/>
</dbReference>
<dbReference type="AlphaFoldDB" id="A0A679JB78"/>
<feature type="domain" description="HTH lysR-type" evidence="5">
    <location>
        <begin position="13"/>
        <end position="68"/>
    </location>
</feature>
<proteinExistence type="inferred from homology"/>
<evidence type="ECO:0000256" key="1">
    <source>
        <dbReference type="ARBA" id="ARBA00009437"/>
    </source>
</evidence>
<dbReference type="InterPro" id="IPR058163">
    <property type="entry name" value="LysR-type_TF_proteobact-type"/>
</dbReference>
<dbReference type="SUPFAM" id="SSF53850">
    <property type="entry name" value="Periplasmic binding protein-like II"/>
    <property type="match status" value="1"/>
</dbReference>
<dbReference type="SUPFAM" id="SSF46785">
    <property type="entry name" value="Winged helix' DNA-binding domain"/>
    <property type="match status" value="1"/>
</dbReference>
<dbReference type="InterPro" id="IPR036390">
    <property type="entry name" value="WH_DNA-bd_sf"/>
</dbReference>
<comment type="similarity">
    <text evidence="1">Belongs to the LysR transcriptional regulatory family.</text>
</comment>
<dbReference type="InterPro" id="IPR036388">
    <property type="entry name" value="WH-like_DNA-bd_sf"/>
</dbReference>
<organism evidence="6">
    <name type="scientific">Variovorax paradoxus</name>
    <dbReference type="NCBI Taxonomy" id="34073"/>
    <lineage>
        <taxon>Bacteria</taxon>
        <taxon>Pseudomonadati</taxon>
        <taxon>Pseudomonadota</taxon>
        <taxon>Betaproteobacteria</taxon>
        <taxon>Burkholderiales</taxon>
        <taxon>Comamonadaceae</taxon>
        <taxon>Variovorax</taxon>
    </lineage>
</organism>
<gene>
    <name evidence="6" type="primary">pgrR_15</name>
    <name evidence="6" type="ORF">VVAX_06437</name>
</gene>
<dbReference type="GO" id="GO:0043565">
    <property type="term" value="F:sequence-specific DNA binding"/>
    <property type="evidence" value="ECO:0007669"/>
    <property type="project" value="TreeGrafter"/>
</dbReference>
<dbReference type="Pfam" id="PF00126">
    <property type="entry name" value="HTH_1"/>
    <property type="match status" value="1"/>
</dbReference>
<evidence type="ECO:0000313" key="6">
    <source>
        <dbReference type="EMBL" id="CAA2110173.1"/>
    </source>
</evidence>
<evidence type="ECO:0000256" key="4">
    <source>
        <dbReference type="ARBA" id="ARBA00023163"/>
    </source>
</evidence>
<dbReference type="CDD" id="cd08474">
    <property type="entry name" value="PBP2_CrgA_like_5"/>
    <property type="match status" value="1"/>
</dbReference>
<evidence type="ECO:0000256" key="2">
    <source>
        <dbReference type="ARBA" id="ARBA00023015"/>
    </source>
</evidence>
<keyword evidence="4" id="KW-0804">Transcription</keyword>
<keyword evidence="2" id="KW-0805">Transcription regulation</keyword>
<dbReference type="InterPro" id="IPR000847">
    <property type="entry name" value="LysR_HTH_N"/>
</dbReference>